<keyword evidence="5" id="KW-0418">Kinase</keyword>
<keyword evidence="2" id="KW-1133">Transmembrane helix</keyword>
<comment type="caution">
    <text evidence="5">The sequence shown here is derived from an EMBL/GenBank/DDBJ whole genome shotgun (WGS) entry which is preliminary data.</text>
</comment>
<keyword evidence="6" id="KW-1185">Reference proteome</keyword>
<keyword evidence="5" id="KW-0808">Transferase</keyword>
<evidence type="ECO:0000256" key="2">
    <source>
        <dbReference type="SAM" id="Phobius"/>
    </source>
</evidence>
<feature type="signal peptide" evidence="3">
    <location>
        <begin position="1"/>
        <end position="18"/>
    </location>
</feature>
<dbReference type="RefSeq" id="WP_138364058.1">
    <property type="nucleotide sequence ID" value="NZ_VCEJ01000002.1"/>
</dbReference>
<feature type="domain" description="Signal transduction histidine kinase internal region" evidence="4">
    <location>
        <begin position="386"/>
        <end position="447"/>
    </location>
</feature>
<dbReference type="Proteomes" id="UP000306402">
    <property type="component" value="Unassembled WGS sequence"/>
</dbReference>
<feature type="coiled-coil region" evidence="1">
    <location>
        <begin position="366"/>
        <end position="393"/>
    </location>
</feature>
<sequence length="451" mass="52288">MMKLIICFFLFLPFALLAQNDQPIMVVKKIINGKVCDSCLVSRAGNLDLLGSNKQVSFLTLNHENQFLYTDSALTKNFLGTSASRFYISVAKFSLDFYSFIQQQQLLNSKQRSVKSDLTDLQFRIAVNGKSHDDWTDITSLDPDHEFYIGNSKLGDLSQFEDQPKTIPVQNFHAGQFTLAVGDSIVVFIRSKIEKEKSYQFSTHRVKSVPDSFDFIQFSSTASFEDILNNEVNKRRTERTRVSDSLEMEAGNSAFLRFDKDYQFQFFGQTQRNSGIEYATSYNPNDWRDLGGKNTRLISEYSYIYIHNPKADQTIKVFLRYKHQRENRHTVTIRVKKAPGMAKWIYWATGFVVLTFLILIVYFMQKRLYARKLRLLNRKKREVENQLQLLNGQLNPHFLFNSLNAAQGLIRKNDAEAASEYISEVATFLRTIMDCNKKDFVSLKEELLMKE</sequence>
<dbReference type="GO" id="GO:0000155">
    <property type="term" value="F:phosphorelay sensor kinase activity"/>
    <property type="evidence" value="ECO:0007669"/>
    <property type="project" value="InterPro"/>
</dbReference>
<evidence type="ECO:0000259" key="4">
    <source>
        <dbReference type="Pfam" id="PF06580"/>
    </source>
</evidence>
<dbReference type="Pfam" id="PF06580">
    <property type="entry name" value="His_kinase"/>
    <property type="match status" value="1"/>
</dbReference>
<evidence type="ECO:0000313" key="5">
    <source>
        <dbReference type="EMBL" id="TLV02849.1"/>
    </source>
</evidence>
<proteinExistence type="predicted"/>
<dbReference type="GO" id="GO:0016020">
    <property type="term" value="C:membrane"/>
    <property type="evidence" value="ECO:0007669"/>
    <property type="project" value="InterPro"/>
</dbReference>
<dbReference type="EMBL" id="VCEJ01000002">
    <property type="protein sequence ID" value="TLV02849.1"/>
    <property type="molecule type" value="Genomic_DNA"/>
</dbReference>
<dbReference type="PANTHER" id="PTHR34220">
    <property type="entry name" value="SENSOR HISTIDINE KINASE YPDA"/>
    <property type="match status" value="1"/>
</dbReference>
<evidence type="ECO:0000256" key="1">
    <source>
        <dbReference type="SAM" id="Coils"/>
    </source>
</evidence>
<keyword evidence="1" id="KW-0175">Coiled coil</keyword>
<organism evidence="5 6">
    <name type="scientific">Dyadobacter luticola</name>
    <dbReference type="NCBI Taxonomy" id="1979387"/>
    <lineage>
        <taxon>Bacteria</taxon>
        <taxon>Pseudomonadati</taxon>
        <taxon>Bacteroidota</taxon>
        <taxon>Cytophagia</taxon>
        <taxon>Cytophagales</taxon>
        <taxon>Spirosomataceae</taxon>
        <taxon>Dyadobacter</taxon>
    </lineage>
</organism>
<dbReference type="InterPro" id="IPR010559">
    <property type="entry name" value="Sig_transdc_His_kin_internal"/>
</dbReference>
<accession>A0A5R9L3B3</accession>
<keyword evidence="2" id="KW-0472">Membrane</keyword>
<keyword evidence="3" id="KW-0732">Signal</keyword>
<reference evidence="5 6" key="1">
    <citation type="submission" date="2019-05" db="EMBL/GenBank/DDBJ databases">
        <authorList>
            <person name="Qu J.-H."/>
        </authorList>
    </citation>
    <scope>NUCLEOTIDE SEQUENCE [LARGE SCALE GENOMIC DNA]</scope>
    <source>
        <strain evidence="5 6">T17</strain>
    </source>
</reference>
<feature type="chain" id="PRO_5024314952" evidence="3">
    <location>
        <begin position="19"/>
        <end position="451"/>
    </location>
</feature>
<gene>
    <name evidence="5" type="ORF">FEN17_04330</name>
</gene>
<evidence type="ECO:0000256" key="3">
    <source>
        <dbReference type="SAM" id="SignalP"/>
    </source>
</evidence>
<keyword evidence="2" id="KW-0812">Transmembrane</keyword>
<evidence type="ECO:0000313" key="6">
    <source>
        <dbReference type="Proteomes" id="UP000306402"/>
    </source>
</evidence>
<dbReference type="OrthoDB" id="9792992at2"/>
<dbReference type="PANTHER" id="PTHR34220:SF7">
    <property type="entry name" value="SENSOR HISTIDINE KINASE YPDA"/>
    <property type="match status" value="1"/>
</dbReference>
<name>A0A5R9L3B3_9BACT</name>
<dbReference type="AlphaFoldDB" id="A0A5R9L3B3"/>
<dbReference type="InterPro" id="IPR050640">
    <property type="entry name" value="Bact_2-comp_sensor_kinase"/>
</dbReference>
<feature type="transmembrane region" description="Helical" evidence="2">
    <location>
        <begin position="344"/>
        <end position="364"/>
    </location>
</feature>
<protein>
    <submittedName>
        <fullName evidence="5">Histidine kinase</fullName>
    </submittedName>
</protein>